<feature type="transmembrane region" description="Helical" evidence="7">
    <location>
        <begin position="162"/>
        <end position="184"/>
    </location>
</feature>
<feature type="compositionally biased region" description="Polar residues" evidence="6">
    <location>
        <begin position="244"/>
        <end position="259"/>
    </location>
</feature>
<evidence type="ECO:0000259" key="8">
    <source>
        <dbReference type="PROSITE" id="PS50850"/>
    </source>
</evidence>
<feature type="transmembrane region" description="Helical" evidence="7">
    <location>
        <begin position="127"/>
        <end position="150"/>
    </location>
</feature>
<accession>A0A1M2V995</accession>
<comment type="subcellular location">
    <subcellularLocation>
        <location evidence="1">Membrane</location>
        <topology evidence="1">Multi-pass membrane protein</topology>
    </subcellularLocation>
</comment>
<feature type="transmembrane region" description="Helical" evidence="7">
    <location>
        <begin position="204"/>
        <end position="225"/>
    </location>
</feature>
<dbReference type="AlphaFoldDB" id="A0A1M2V995"/>
<protein>
    <submittedName>
        <fullName evidence="9">Major facilitator superfamily domain-containing protein 10</fullName>
    </submittedName>
</protein>
<feature type="compositionally biased region" description="Acidic residues" evidence="6">
    <location>
        <begin position="532"/>
        <end position="541"/>
    </location>
</feature>
<dbReference type="GO" id="GO:0016020">
    <property type="term" value="C:membrane"/>
    <property type="evidence" value="ECO:0007669"/>
    <property type="project" value="UniProtKB-SubCell"/>
</dbReference>
<dbReference type="Proteomes" id="UP000184267">
    <property type="component" value="Unassembled WGS sequence"/>
</dbReference>
<dbReference type="InterPro" id="IPR036259">
    <property type="entry name" value="MFS_trans_sf"/>
</dbReference>
<name>A0A1M2V995_TRAPU</name>
<feature type="domain" description="Major facilitator superfamily (MFS) profile" evidence="8">
    <location>
        <begin position="8"/>
        <end position="472"/>
    </location>
</feature>
<evidence type="ECO:0000256" key="7">
    <source>
        <dbReference type="SAM" id="Phobius"/>
    </source>
</evidence>
<proteinExistence type="predicted"/>
<sequence length="807" mass="86293">MASVERVVFLSLVLDLFAFTIPLPLFPRIIEWFTKRESSDPSGFLSQTLSLVSSTRALVYTPTSNPQRWDIVLLGGLMGSVFSALQWFISPRIGALSDKYGRKRVLLVTMIGNILSGLVWLKSTTFATYMLSRIIGGLSEGNVQLAIAILSDVTTPENRAKALAHVGIAFAICFIIGPPIGAYFASRPLPASITASGIEFNVYAVPALITVVLLTLETIFLVIALPETRGKRAQPTPAKAATNGHANGTTNGKANGAAQQTSRQATVAERISMLKTLQHMHFLFLGLFSGVEFTLTFLTFDLLDWNNKQNGALIGSIGIISALLQGGYVRRALAKVGEGNMARRGITSCALGLVFLSILPHMVANYPTVTMRLLQAAAVCMAMTSATVVNSLTAYASLQCDDVSVDPDTGKTVEEHPDLAKGKALGKFRSSGQLGRAIGPLLDTYQFGYFLRATEPHAVLIKPGPDASRQARTFHAAPPRARAPPAASSAKPKKKTAASGAAGKKRKPKPKPRGKCKGKAKATDDDAISITSEEEDADDVPAEPLATRRPKRARKLAVGSYAEDADEDMDDNIEANAAESPEEPQPAEATNEVDHPLVTDQLGAGTPVHLKLEEAEPSLADMAPPAEPIDIDDAEVAEEEPADEPAMDVELVDDEEEAKPKPILKLSYHGFNIHGRCLCVIVEPYPPLRSGTRAPSLAPTGLIAPRAPSIAPPDFVPSGGAGQRARTPLFLPDFDREPTPAPIPGRNIPPVPLFNETAEASDDEDGEMVLFSQLLMSVGDHPPGIAEDDDEIDGAVFFGDADEMREL</sequence>
<evidence type="ECO:0000256" key="6">
    <source>
        <dbReference type="SAM" id="MobiDB-lite"/>
    </source>
</evidence>
<evidence type="ECO:0000256" key="5">
    <source>
        <dbReference type="ARBA" id="ARBA00023136"/>
    </source>
</evidence>
<keyword evidence="2" id="KW-0813">Transport</keyword>
<feature type="region of interest" description="Disordered" evidence="6">
    <location>
        <begin position="461"/>
        <end position="570"/>
    </location>
</feature>
<feature type="transmembrane region" description="Helical" evidence="7">
    <location>
        <begin position="71"/>
        <end position="93"/>
    </location>
</feature>
<keyword evidence="4 7" id="KW-1133">Transmembrane helix</keyword>
<dbReference type="PROSITE" id="PS50850">
    <property type="entry name" value="MFS"/>
    <property type="match status" value="1"/>
</dbReference>
<feature type="transmembrane region" description="Helical" evidence="7">
    <location>
        <begin position="312"/>
        <end position="333"/>
    </location>
</feature>
<reference evidence="9 10" key="1">
    <citation type="submission" date="2016-10" db="EMBL/GenBank/DDBJ databases">
        <title>Genome sequence of the basidiomycete white-rot fungus Trametes pubescens.</title>
        <authorList>
            <person name="Makela M.R."/>
            <person name="Granchi Z."/>
            <person name="Peng M."/>
            <person name="De Vries R.P."/>
            <person name="Grigoriev I."/>
            <person name="Riley R."/>
            <person name="Hilden K."/>
        </authorList>
    </citation>
    <scope>NUCLEOTIDE SEQUENCE [LARGE SCALE GENOMIC DNA]</scope>
    <source>
        <strain evidence="9 10">FBCC735</strain>
    </source>
</reference>
<dbReference type="InterPro" id="IPR011701">
    <property type="entry name" value="MFS"/>
</dbReference>
<dbReference type="PANTHER" id="PTHR23504">
    <property type="entry name" value="MAJOR FACILITATOR SUPERFAMILY DOMAIN-CONTAINING PROTEIN 10"/>
    <property type="match status" value="1"/>
</dbReference>
<dbReference type="PROSITE" id="PS00216">
    <property type="entry name" value="SUGAR_TRANSPORT_1"/>
    <property type="match status" value="1"/>
</dbReference>
<feature type="region of interest" description="Disordered" evidence="6">
    <location>
        <begin position="233"/>
        <end position="259"/>
    </location>
</feature>
<evidence type="ECO:0000256" key="2">
    <source>
        <dbReference type="ARBA" id="ARBA00022448"/>
    </source>
</evidence>
<dbReference type="PANTHER" id="PTHR23504:SF31">
    <property type="entry name" value="MAJOR FACILITATOR SUPERFAMILY DOMAIN-CONTAINING PROTEIN 10"/>
    <property type="match status" value="1"/>
</dbReference>
<evidence type="ECO:0000256" key="3">
    <source>
        <dbReference type="ARBA" id="ARBA00022692"/>
    </source>
</evidence>
<comment type="caution">
    <text evidence="9">The sequence shown here is derived from an EMBL/GenBank/DDBJ whole genome shotgun (WGS) entry which is preliminary data.</text>
</comment>
<dbReference type="Gene3D" id="1.20.1250.20">
    <property type="entry name" value="MFS general substrate transporter like domains"/>
    <property type="match status" value="1"/>
</dbReference>
<keyword evidence="3 7" id="KW-0812">Transmembrane</keyword>
<keyword evidence="10" id="KW-1185">Reference proteome</keyword>
<feature type="compositionally biased region" description="Basic residues" evidence="6">
    <location>
        <begin position="503"/>
        <end position="520"/>
    </location>
</feature>
<feature type="transmembrane region" description="Helical" evidence="7">
    <location>
        <begin position="105"/>
        <end position="121"/>
    </location>
</feature>
<feature type="compositionally biased region" description="Low complexity" evidence="6">
    <location>
        <begin position="476"/>
        <end position="490"/>
    </location>
</feature>
<gene>
    <name evidence="9" type="ORF">TRAPUB_5171</name>
</gene>
<feature type="transmembrane region" description="Helical" evidence="7">
    <location>
        <begin position="345"/>
        <end position="363"/>
    </location>
</feature>
<dbReference type="InterPro" id="IPR020846">
    <property type="entry name" value="MFS_dom"/>
</dbReference>
<dbReference type="EMBL" id="MNAD01001558">
    <property type="protein sequence ID" value="OJT04126.1"/>
    <property type="molecule type" value="Genomic_DNA"/>
</dbReference>
<evidence type="ECO:0000313" key="9">
    <source>
        <dbReference type="EMBL" id="OJT04126.1"/>
    </source>
</evidence>
<dbReference type="SUPFAM" id="SSF103473">
    <property type="entry name" value="MFS general substrate transporter"/>
    <property type="match status" value="1"/>
</dbReference>
<dbReference type="InterPro" id="IPR005829">
    <property type="entry name" value="Sugar_transporter_CS"/>
</dbReference>
<evidence type="ECO:0000256" key="4">
    <source>
        <dbReference type="ARBA" id="ARBA00022989"/>
    </source>
</evidence>
<dbReference type="GO" id="GO:0022857">
    <property type="term" value="F:transmembrane transporter activity"/>
    <property type="evidence" value="ECO:0007669"/>
    <property type="project" value="InterPro"/>
</dbReference>
<feature type="transmembrane region" description="Helical" evidence="7">
    <location>
        <begin position="7"/>
        <end position="26"/>
    </location>
</feature>
<dbReference type="OrthoDB" id="196650at2759"/>
<feature type="transmembrane region" description="Helical" evidence="7">
    <location>
        <begin position="280"/>
        <end position="300"/>
    </location>
</feature>
<evidence type="ECO:0000313" key="10">
    <source>
        <dbReference type="Proteomes" id="UP000184267"/>
    </source>
</evidence>
<evidence type="ECO:0000256" key="1">
    <source>
        <dbReference type="ARBA" id="ARBA00004141"/>
    </source>
</evidence>
<dbReference type="Pfam" id="PF07690">
    <property type="entry name" value="MFS_1"/>
    <property type="match status" value="1"/>
</dbReference>
<keyword evidence="5 7" id="KW-0472">Membrane</keyword>
<organism evidence="9 10">
    <name type="scientific">Trametes pubescens</name>
    <name type="common">White-rot fungus</name>
    <dbReference type="NCBI Taxonomy" id="154538"/>
    <lineage>
        <taxon>Eukaryota</taxon>
        <taxon>Fungi</taxon>
        <taxon>Dikarya</taxon>
        <taxon>Basidiomycota</taxon>
        <taxon>Agaricomycotina</taxon>
        <taxon>Agaricomycetes</taxon>
        <taxon>Polyporales</taxon>
        <taxon>Polyporaceae</taxon>
        <taxon>Trametes</taxon>
    </lineage>
</organism>